<protein>
    <recommendedName>
        <fullName evidence="4">DUF2101 domain-containing protein</fullName>
    </recommendedName>
</protein>
<organism evidence="2 3">
    <name type="scientific">candidate division MSBL1 archaeon SCGC-AAA261O19</name>
    <dbReference type="NCBI Taxonomy" id="1698277"/>
    <lineage>
        <taxon>Archaea</taxon>
        <taxon>Methanobacteriati</taxon>
        <taxon>Methanobacteriota</taxon>
        <taxon>candidate division MSBL1</taxon>
    </lineage>
</organism>
<comment type="caution">
    <text evidence="2">The sequence shown here is derived from an EMBL/GenBank/DDBJ whole genome shotgun (WGS) entry which is preliminary data.</text>
</comment>
<dbReference type="AlphaFoldDB" id="A0A133VCN3"/>
<feature type="transmembrane region" description="Helical" evidence="1">
    <location>
        <begin position="103"/>
        <end position="121"/>
    </location>
</feature>
<keyword evidence="1" id="KW-0812">Transmembrane</keyword>
<evidence type="ECO:0008006" key="4">
    <source>
        <dbReference type="Google" id="ProtNLM"/>
    </source>
</evidence>
<evidence type="ECO:0000313" key="2">
    <source>
        <dbReference type="EMBL" id="KXB04177.1"/>
    </source>
</evidence>
<dbReference type="InterPro" id="IPR018663">
    <property type="entry name" value="DUF2101_membrane"/>
</dbReference>
<name>A0A133VCN3_9EURY</name>
<keyword evidence="3" id="KW-1185">Reference proteome</keyword>
<keyword evidence="1" id="KW-1133">Transmembrane helix</keyword>
<feature type="transmembrane region" description="Helical" evidence="1">
    <location>
        <begin position="133"/>
        <end position="156"/>
    </location>
</feature>
<gene>
    <name evidence="2" type="ORF">AKJ48_03285</name>
</gene>
<dbReference type="Proteomes" id="UP000070076">
    <property type="component" value="Unassembled WGS sequence"/>
</dbReference>
<keyword evidence="1" id="KW-0472">Membrane</keyword>
<accession>A0A133VCN3</accession>
<feature type="transmembrane region" description="Helical" evidence="1">
    <location>
        <begin position="168"/>
        <end position="185"/>
    </location>
</feature>
<feature type="transmembrane region" description="Helical" evidence="1">
    <location>
        <begin position="75"/>
        <end position="97"/>
    </location>
</feature>
<reference evidence="2 3" key="1">
    <citation type="journal article" date="2016" name="Sci. Rep.">
        <title>Metabolic traits of an uncultured archaeal lineage -MSBL1- from brine pools of the Red Sea.</title>
        <authorList>
            <person name="Mwirichia R."/>
            <person name="Alam I."/>
            <person name="Rashid M."/>
            <person name="Vinu M."/>
            <person name="Ba-Alawi W."/>
            <person name="Anthony Kamau A."/>
            <person name="Kamanda Ngugi D."/>
            <person name="Goker M."/>
            <person name="Klenk H.P."/>
            <person name="Bajic V."/>
            <person name="Stingl U."/>
        </authorList>
    </citation>
    <scope>NUCLEOTIDE SEQUENCE [LARGE SCALE GENOMIC DNA]</scope>
    <source>
        <strain evidence="2">SCGC-AAA261O19</strain>
    </source>
</reference>
<sequence length="261" mass="29469">MVGKMTSKGSKLADFFRKIGEAILSVRKLPSKLKWGTSDLKEKIRVKKKSKAKPTVPKILQGFFEQRHAGWPEYVILKVQICVIILFAISAIFAIFPGWTPEVVFIPLILILVGYTLYLVPTQLKRAFKQDYPAYRAFIGIILIIVFVLVVVLRYISFGIVESPQMALVPVILVIGSILGAFAAFRVKYGRNYTYGVVQRVRDSKAAVRITYDIRSNVKHGLHFLETLVKVKSGDRVKVGVERSMWGLRGSEPTTILERVK</sequence>
<dbReference type="EMBL" id="LHYB01000047">
    <property type="protein sequence ID" value="KXB04177.1"/>
    <property type="molecule type" value="Genomic_DNA"/>
</dbReference>
<evidence type="ECO:0000313" key="3">
    <source>
        <dbReference type="Proteomes" id="UP000070076"/>
    </source>
</evidence>
<proteinExistence type="predicted"/>
<evidence type="ECO:0000256" key="1">
    <source>
        <dbReference type="SAM" id="Phobius"/>
    </source>
</evidence>
<dbReference type="Pfam" id="PF09874">
    <property type="entry name" value="DUF2101"/>
    <property type="match status" value="1"/>
</dbReference>